<feature type="domain" description="NAD(P)-binding" evidence="2">
    <location>
        <begin position="942"/>
        <end position="1090"/>
    </location>
</feature>
<dbReference type="RefSeq" id="XP_037223350.1">
    <property type="nucleotide sequence ID" value="XM_037360465.1"/>
</dbReference>
<feature type="compositionally biased region" description="Acidic residues" evidence="1">
    <location>
        <begin position="495"/>
        <end position="506"/>
    </location>
</feature>
<dbReference type="Gene3D" id="3.40.50.720">
    <property type="entry name" value="NAD(P)-binding Rossmann-like Domain"/>
    <property type="match status" value="1"/>
</dbReference>
<dbReference type="GO" id="GO:0007094">
    <property type="term" value="P:mitotic spindle assembly checkpoint signaling"/>
    <property type="evidence" value="ECO:0007669"/>
    <property type="project" value="TreeGrafter"/>
</dbReference>
<dbReference type="Proteomes" id="UP000636479">
    <property type="component" value="Unassembled WGS sequence"/>
</dbReference>
<feature type="compositionally biased region" description="Pro residues" evidence="1">
    <location>
        <begin position="594"/>
        <end position="606"/>
    </location>
</feature>
<evidence type="ECO:0000256" key="1">
    <source>
        <dbReference type="SAM" id="MobiDB-lite"/>
    </source>
</evidence>
<sequence>MAFPIPDHLPRRPNPKDVSSEILLKIDKATNQTLSAELAASWLTELDGTIQNTKQQIHHRIHRDLPLFEQQFETSKSVQTRLQALSTNVENLDRTLSDPEAGIIPALVRSLTAHAVLAQQATNAAVQHEAVLYLLRCRKSFTGVLSLVQLGKLPEAVVACDEFEQEHLQFVPPHLSQTSVFADLKRKFQAAKSKTEEQLSEAYSRSIVILAQTLTVLRSVVVRQSDNVLSLSDVLSSLTPTARANHLTILRRDMVAYYVDQLLLQPATLSSSSEHDEQRLTVIPSPPNTNNPIERLENVSLALKFLSKHFTAYLPLSDKASVSRALCKPIGSSILSNLLIPSLPVAFHGLPAFLQLAERAVAFEGECIVQLLGGDEHDRPIKIWIDNLSGHYERRRRMLILDNARLVVLAPEVVGDHGKFVVEVDPFLQEKKAALPDIIPVQKEMIGFEQKEDVDEWGFDEGTGNGDGDDGWGFDDDSAPEPIPQSEPREMVVSGDDDNWGFDDEPVGPPDPNGDKDDGEDAWGWNDEESSGDTAWEDDPWNETTEKSIDDPPSPPKSAATTLASPVPARKATRLEKLANKGKKHLNGSSPLASPTPPITVNPNPVPESLKPPVKRPPELTSPLVAVAPKESYLVTHRTKQIVAIVKEVLAEGQHFTVSRMIPIRHGSGSEPGALILQSAASVVDLYRALYPVQFSGRLKTVVDAPMQLSNDCMYLSEEIRRLERTLVGPPNVKEKLVDCGDRLKVWGDSWFQDTIDQHRASIDETIAKGAEGFTFLADQDRYDDCEAAIGRAVQEIKRLSQRWKGILTKTKYYTAVGLVTDAALSRLLEDVLALPDITEVESHRLHEIFRMLSGLEALFIEDANQQPFAADYVPSWFKFSYLTELMDASMVDIVDLFESGALRDFEVDELAREEKRYKMWEPDRYVSKPMSRTYNNVIVFGPTGTVGGLVALEAHQRGAKVWLAMRDTSKPIDGITSTVEQAGNFVRVQADLSDPASVSSAITQSGATAAYLYLVHTPDFARATLRAMRDAGVEYIVFLSSYTIRLEGVPLREIKPDRGIAYANAQAEINIEEAGFPYFTTLRPARFASNYRKFWFDGAKALHVFPDSVMDNIAPEDIGAVGGAVLVNRPSEEKETIYLYGPELRTAKESWEVIKNITGREIDIAPLTAQHYTQVLLTKGLPNAAIQYLLALDRVNVGFPQQEYQDAVGNVEKYAGRQPTKFSDYIQAHKAEWLA</sequence>
<evidence type="ECO:0000313" key="4">
    <source>
        <dbReference type="EMBL" id="KAF7309900.1"/>
    </source>
</evidence>
<dbReference type="InterPro" id="IPR036291">
    <property type="entry name" value="NAD(P)-bd_dom_sf"/>
</dbReference>
<feature type="compositionally biased region" description="Acidic residues" evidence="1">
    <location>
        <begin position="467"/>
        <end position="479"/>
    </location>
</feature>
<feature type="domain" description="ZW10 C-terminal helical" evidence="3">
    <location>
        <begin position="790"/>
        <end position="902"/>
    </location>
</feature>
<accession>A0A8H6T2Z1</accession>
<organism evidence="4 5">
    <name type="scientific">Mycena indigotica</name>
    <dbReference type="NCBI Taxonomy" id="2126181"/>
    <lineage>
        <taxon>Eukaryota</taxon>
        <taxon>Fungi</taxon>
        <taxon>Dikarya</taxon>
        <taxon>Basidiomycota</taxon>
        <taxon>Agaricomycotina</taxon>
        <taxon>Agaricomycetes</taxon>
        <taxon>Agaricomycetidae</taxon>
        <taxon>Agaricales</taxon>
        <taxon>Marasmiineae</taxon>
        <taxon>Mycenaceae</taxon>
        <taxon>Mycena</taxon>
    </lineage>
</organism>
<dbReference type="InterPro" id="IPR055148">
    <property type="entry name" value="ZW10_C_2"/>
</dbReference>
<evidence type="ECO:0000259" key="3">
    <source>
        <dbReference type="Pfam" id="PF22766"/>
    </source>
</evidence>
<dbReference type="InterPro" id="IPR016040">
    <property type="entry name" value="NAD(P)-bd_dom"/>
</dbReference>
<dbReference type="PANTHER" id="PTHR12205:SF0">
    <property type="entry name" value="CENTROMERE_KINETOCHORE PROTEIN ZW10 HOMOLOG"/>
    <property type="match status" value="1"/>
</dbReference>
<dbReference type="GO" id="GO:0005737">
    <property type="term" value="C:cytoplasm"/>
    <property type="evidence" value="ECO:0007669"/>
    <property type="project" value="GOC"/>
</dbReference>
<dbReference type="SUPFAM" id="SSF51735">
    <property type="entry name" value="NAD(P)-binding Rossmann-fold domains"/>
    <property type="match status" value="1"/>
</dbReference>
<proteinExistence type="predicted"/>
<dbReference type="Gene3D" id="1.10.357.150">
    <property type="match status" value="1"/>
</dbReference>
<dbReference type="AlphaFoldDB" id="A0A8H6T2Z1"/>
<evidence type="ECO:0000259" key="2">
    <source>
        <dbReference type="Pfam" id="PF13460"/>
    </source>
</evidence>
<dbReference type="GO" id="GO:1990423">
    <property type="term" value="C:RZZ complex"/>
    <property type="evidence" value="ECO:0007669"/>
    <property type="project" value="TreeGrafter"/>
</dbReference>
<feature type="compositionally biased region" description="Acidic residues" evidence="1">
    <location>
        <begin position="517"/>
        <end position="541"/>
    </location>
</feature>
<dbReference type="GeneID" id="59342981"/>
<name>A0A8H6T2Z1_9AGAR</name>
<keyword evidence="5" id="KW-1185">Reference proteome</keyword>
<dbReference type="InterPro" id="IPR046362">
    <property type="entry name" value="Zw10/DSL1_C_sf"/>
</dbReference>
<dbReference type="PANTHER" id="PTHR12205">
    <property type="entry name" value="CENTROMERE/KINETOCHORE PROTEIN ZW10"/>
    <property type="match status" value="1"/>
</dbReference>
<dbReference type="OrthoDB" id="534815at2759"/>
<feature type="compositionally biased region" description="Low complexity" evidence="1">
    <location>
        <begin position="557"/>
        <end position="566"/>
    </location>
</feature>
<feature type="region of interest" description="Disordered" evidence="1">
    <location>
        <begin position="456"/>
        <end position="611"/>
    </location>
</feature>
<dbReference type="GO" id="GO:0006888">
    <property type="term" value="P:endoplasmic reticulum to Golgi vesicle-mediated transport"/>
    <property type="evidence" value="ECO:0007669"/>
    <property type="project" value="TreeGrafter"/>
</dbReference>
<protein>
    <submittedName>
        <fullName evidence="4">Dsl1-C domain-containing protein</fullName>
    </submittedName>
</protein>
<dbReference type="Pfam" id="PF22766">
    <property type="entry name" value="ZW10_C2"/>
    <property type="match status" value="1"/>
</dbReference>
<evidence type="ECO:0000313" key="5">
    <source>
        <dbReference type="Proteomes" id="UP000636479"/>
    </source>
</evidence>
<dbReference type="Pfam" id="PF13460">
    <property type="entry name" value="NAD_binding_10"/>
    <property type="match status" value="1"/>
</dbReference>
<gene>
    <name evidence="4" type="ORF">MIND_00362300</name>
</gene>
<comment type="caution">
    <text evidence="4">The sequence shown here is derived from an EMBL/GenBank/DDBJ whole genome shotgun (WGS) entry which is preliminary data.</text>
</comment>
<reference evidence="4" key="1">
    <citation type="submission" date="2020-05" db="EMBL/GenBank/DDBJ databases">
        <title>Mycena genomes resolve the evolution of fungal bioluminescence.</title>
        <authorList>
            <person name="Tsai I.J."/>
        </authorList>
    </citation>
    <scope>NUCLEOTIDE SEQUENCE</scope>
    <source>
        <strain evidence="4">171206Taipei</strain>
    </source>
</reference>
<dbReference type="EMBL" id="JACAZF010000003">
    <property type="protein sequence ID" value="KAF7309900.1"/>
    <property type="molecule type" value="Genomic_DNA"/>
</dbReference>